<feature type="binding site" evidence="11">
    <location>
        <position position="994"/>
    </location>
    <ligand>
        <name>Zn(2+)</name>
        <dbReference type="ChEBI" id="CHEBI:29105"/>
        <label>2</label>
    </ligand>
</feature>
<keyword evidence="5 11" id="KW-0548">Nucleotidyltransferase</keyword>
<dbReference type="InterPro" id="IPR007066">
    <property type="entry name" value="RNA_pol_Rpb1_3"/>
</dbReference>
<dbReference type="InterPro" id="IPR038120">
    <property type="entry name" value="Rpb1_funnel_sf"/>
</dbReference>
<comment type="subunit">
    <text evidence="11">The RNAP catalytic core consists of 2 alpha, 1 beta, 1 beta' and 1 omega subunit. When a sigma factor is associated with the core the holoenzyme is formed, which can initiate transcription.</text>
</comment>
<dbReference type="GO" id="GO:0003899">
    <property type="term" value="F:DNA-directed RNA polymerase activity"/>
    <property type="evidence" value="ECO:0007669"/>
    <property type="project" value="UniProtKB-UniRule"/>
</dbReference>
<dbReference type="Gene3D" id="1.10.40.90">
    <property type="match status" value="1"/>
</dbReference>
<dbReference type="GO" id="GO:0008270">
    <property type="term" value="F:zinc ion binding"/>
    <property type="evidence" value="ECO:0007669"/>
    <property type="project" value="UniProtKB-UniRule"/>
</dbReference>
<dbReference type="PANTHER" id="PTHR19376:SF54">
    <property type="entry name" value="DNA-DIRECTED RNA POLYMERASE SUBUNIT BETA"/>
    <property type="match status" value="1"/>
</dbReference>
<comment type="cofactor">
    <cofactor evidence="11">
        <name>Zn(2+)</name>
        <dbReference type="ChEBI" id="CHEBI:29105"/>
    </cofactor>
    <text evidence="11">Binds 2 Zn(2+) ions per subunit.</text>
</comment>
<keyword evidence="4 11" id="KW-0808">Transferase</keyword>
<name>A0A402CYK4_9BACT</name>
<dbReference type="Gene3D" id="1.10.1790.20">
    <property type="match status" value="2"/>
</dbReference>
<evidence type="ECO:0000256" key="7">
    <source>
        <dbReference type="ARBA" id="ARBA00022833"/>
    </source>
</evidence>
<keyword evidence="8 11" id="KW-0460">Magnesium</keyword>
<feature type="binding site" evidence="11">
    <location>
        <position position="60"/>
    </location>
    <ligand>
        <name>Zn(2+)</name>
        <dbReference type="ChEBI" id="CHEBI:29105"/>
        <label>1</label>
    </ligand>
</feature>
<dbReference type="PANTHER" id="PTHR19376">
    <property type="entry name" value="DNA-DIRECTED RNA POLYMERASE"/>
    <property type="match status" value="1"/>
</dbReference>
<dbReference type="InterPro" id="IPR007080">
    <property type="entry name" value="RNA_pol_Rpb1_1"/>
</dbReference>
<feature type="binding site" evidence="11">
    <location>
        <position position="906"/>
    </location>
    <ligand>
        <name>Zn(2+)</name>
        <dbReference type="ChEBI" id="CHEBI:29105"/>
        <label>2</label>
    </ligand>
</feature>
<evidence type="ECO:0000256" key="9">
    <source>
        <dbReference type="ARBA" id="ARBA00023163"/>
    </source>
</evidence>
<dbReference type="Pfam" id="PF00623">
    <property type="entry name" value="RNA_pol_Rpb1_2"/>
    <property type="match status" value="1"/>
</dbReference>
<protein>
    <recommendedName>
        <fullName evidence="11">DNA-directed RNA polymerase subunit beta'</fullName>
        <shortName evidence="11">RNAP subunit beta'</shortName>
        <ecNumber evidence="11">2.7.7.6</ecNumber>
    </recommendedName>
    <alternativeName>
        <fullName evidence="11">RNA polymerase subunit beta'</fullName>
    </alternativeName>
    <alternativeName>
        <fullName evidence="11">Transcriptase subunit beta'</fullName>
    </alternativeName>
</protein>
<dbReference type="Pfam" id="PF05000">
    <property type="entry name" value="RNA_pol_Rpb1_4"/>
    <property type="match status" value="1"/>
</dbReference>
<keyword evidence="7 11" id="KW-0862">Zinc</keyword>
<comment type="catalytic activity">
    <reaction evidence="10 11 12">
        <text>RNA(n) + a ribonucleoside 5'-triphosphate = RNA(n+1) + diphosphate</text>
        <dbReference type="Rhea" id="RHEA:21248"/>
        <dbReference type="Rhea" id="RHEA-COMP:14527"/>
        <dbReference type="Rhea" id="RHEA-COMP:17342"/>
        <dbReference type="ChEBI" id="CHEBI:33019"/>
        <dbReference type="ChEBI" id="CHEBI:61557"/>
        <dbReference type="ChEBI" id="CHEBI:140395"/>
        <dbReference type="EC" id="2.7.7.6"/>
    </reaction>
</comment>
<dbReference type="SUPFAM" id="SSF64484">
    <property type="entry name" value="beta and beta-prime subunits of DNA dependent RNA-polymerase"/>
    <property type="match status" value="1"/>
</dbReference>
<dbReference type="GO" id="GO:0006351">
    <property type="term" value="P:DNA-templated transcription"/>
    <property type="evidence" value="ECO:0007669"/>
    <property type="project" value="UniProtKB-UniRule"/>
</dbReference>
<proteinExistence type="inferred from homology"/>
<dbReference type="Gene3D" id="2.40.40.20">
    <property type="match status" value="1"/>
</dbReference>
<evidence type="ECO:0000313" key="14">
    <source>
        <dbReference type="Proteomes" id="UP000287394"/>
    </source>
</evidence>
<evidence type="ECO:0000256" key="5">
    <source>
        <dbReference type="ARBA" id="ARBA00022695"/>
    </source>
</evidence>
<evidence type="ECO:0000256" key="2">
    <source>
        <dbReference type="ARBA" id="ARBA00006460"/>
    </source>
</evidence>
<dbReference type="Pfam" id="PF04998">
    <property type="entry name" value="RNA_pol_Rpb1_5"/>
    <property type="match status" value="1"/>
</dbReference>
<keyword evidence="3 11" id="KW-0240">DNA-directed RNA polymerase</keyword>
<feature type="binding site" evidence="11">
    <location>
        <position position="75"/>
    </location>
    <ligand>
        <name>Zn(2+)</name>
        <dbReference type="ChEBI" id="CHEBI:29105"/>
        <label>1</label>
    </ligand>
</feature>
<dbReference type="CDD" id="cd01609">
    <property type="entry name" value="RNAP_beta'_N"/>
    <property type="match status" value="1"/>
</dbReference>
<sequence>MTDASAFDKIRIGIASPAEIRAWSYGEVKKPETINYRTFKPERDGLFCERIFGPVKDWECHCGRYKKVKFKGIICDRCGVEVTRSKVRRERMGHIELAAPVCHIWYLKGVPSPLSLLLDISPRPLEKVLYFASYIVTYVDRGRINNEMSEYRAALDEKIRDSEEQRDLDIEEARIEAGREIKSHEEGAEPEPVSQVIINEDGELVESEELIEPAAVEIWDAARIKDRNKHLDEEIKDIEKDSAESIQSLRDALTLLDEKVEKRMLLAEDDYRKLESLLDVLSEKLDRDMGEVVRAGLGGAAVKELLAEIDLDKLARELRHEITQTQGPKRARAIKRLEVTEAFITSKSRPEWMILDAVPVISPELRPMVQLDGGRFATSDLNDLYRRIINRNNRLKKITEIRAPESIVNHEKRLLQEAVDALIDNGRRTRPVVGSNNRPLKSLSDMLKGKEGRFRKNLLGKRVDYSGRSVIVVGPRLLLHQCGLPKEMAIELFKPFVMKALVERNYTSNIKTAKRMIDKLKPEVWDALEDVIREHPVLLNRAPTLHRLGIQAFEPVLVDGKAIQVHPLVCHAFNADFDGDQMAVHVPLSASAQAEARILMLSTHNLFSPANGSPIVAPAQDMVLGSYYLTMMREGEPTKPFFASADEAALAFDTQTIELHEPIDVYLKQGDDEHRTLTRTTVGRILFSNILPTNMRYVNKLMNKKGLGELIARCHRTNGDERTIILLDELKALGFREATKAGMTVAITDMDVPEKRNEILKYTEEEVKKLNRSYQRGLITSGERKERVLESWQKAAKDVGEAIFENIDRYNPIFMFTDSSARGTRGQVTQLSGMRGVMSDPFGNMIEDLPVKSNFHEGLSTLEYFVSTHGARKGLADTALRTADAGYLTRRLVDVSQEVIVRDADCNTEMGIYVEEIRDSGEVIEPLNQRIYGRFALVDIAYPASHEKAGEIIVAKGDLITEGLAREIEASGLKRAGVRSPFTCELRMGICAKCYGLDLANSKLVEPGVAVGIIAAQSIGEPGTQLTMRTFHTGGIAQKQLVGVANVRQRKQEALKELHNDIASGIVNIDSQKDDNEKVPGAATVDRERVRAVQAVLKVLEDQVGGLLRVVELFEARKPKGQAIVTEYAGEVADIEMKGLRKVIIHTTVALDEGSTVGLNGEKLGVDVYLGSVDTEGMTAAAAKRAAEIPENLTAGTELTEKMIKKMREVGITAVKIRKEIMVPYRGTLQVKPGDVVEAGDRLTEGPLDPQKVLELQGIRGVQNYVVREIQSVYTSQGVNINDKHIEVIARQMLRKRKIKSQGDSEFLPGQMVDKFEFEDTNRAIIERETPGTEATADWLLLGITEASLATDSFLSAASFQKTTRVLTEAAVRGKKDSLVGLKENVIIGRLIPAGTGLPQYRNLEPLLEGMDAASKPVGRGNGRGGAAVLDQETTLNDDDLAVIREATGTSGDSLSLLAEREAIGGDSDAPTIDNDSDSAI</sequence>
<dbReference type="FunCoup" id="A0A402CYK4">
    <property type="interactions" value="422"/>
</dbReference>
<dbReference type="GO" id="GO:0000287">
    <property type="term" value="F:magnesium ion binding"/>
    <property type="evidence" value="ECO:0007669"/>
    <property type="project" value="UniProtKB-UniRule"/>
</dbReference>
<dbReference type="InterPro" id="IPR006592">
    <property type="entry name" value="RNA_pol_N"/>
</dbReference>
<feature type="binding site" evidence="11">
    <location>
        <position position="78"/>
    </location>
    <ligand>
        <name>Zn(2+)</name>
        <dbReference type="ChEBI" id="CHEBI:29105"/>
        <label>1</label>
    </ligand>
</feature>
<comment type="function">
    <text evidence="1 11 12">DNA-dependent RNA polymerase catalyzes the transcription of DNA into RNA using the four ribonucleoside triphosphates as substrates.</text>
</comment>
<dbReference type="EMBL" id="AP025739">
    <property type="protein sequence ID" value="BDI31303.1"/>
    <property type="molecule type" value="Genomic_DNA"/>
</dbReference>
<dbReference type="InterPro" id="IPR042102">
    <property type="entry name" value="RNA_pol_Rpb1_3_sf"/>
</dbReference>
<dbReference type="InterPro" id="IPR000722">
    <property type="entry name" value="RNA_pol_asu"/>
</dbReference>
<dbReference type="InterPro" id="IPR044893">
    <property type="entry name" value="RNA_pol_Rpb1_clamp_domain"/>
</dbReference>
<dbReference type="Pfam" id="PF04997">
    <property type="entry name" value="RNA_pol_Rpb1_1"/>
    <property type="match status" value="1"/>
</dbReference>
<evidence type="ECO:0000256" key="6">
    <source>
        <dbReference type="ARBA" id="ARBA00022723"/>
    </source>
</evidence>
<feature type="binding site" evidence="11">
    <location>
        <position position="576"/>
    </location>
    <ligand>
        <name>Mg(2+)</name>
        <dbReference type="ChEBI" id="CHEBI:18420"/>
    </ligand>
</feature>
<dbReference type="InterPro" id="IPR007083">
    <property type="entry name" value="RNA_pol_Rpb1_4"/>
</dbReference>
<dbReference type="Gene3D" id="1.10.274.100">
    <property type="entry name" value="RNA polymerase Rpb1, domain 3"/>
    <property type="match status" value="2"/>
</dbReference>
<dbReference type="OrthoDB" id="9815296at2"/>
<evidence type="ECO:0000256" key="11">
    <source>
        <dbReference type="HAMAP-Rule" id="MF_01322"/>
    </source>
</evidence>
<dbReference type="FunFam" id="4.10.860.120:FF:000001">
    <property type="entry name" value="DNA-directed RNA polymerase subunit beta"/>
    <property type="match status" value="1"/>
</dbReference>
<dbReference type="SMART" id="SM00663">
    <property type="entry name" value="RPOLA_N"/>
    <property type="match status" value="1"/>
</dbReference>
<evidence type="ECO:0000256" key="4">
    <source>
        <dbReference type="ARBA" id="ARBA00022679"/>
    </source>
</evidence>
<dbReference type="HAMAP" id="MF_01322">
    <property type="entry name" value="RNApol_bact_RpoC"/>
    <property type="match status" value="1"/>
</dbReference>
<evidence type="ECO:0000313" key="13">
    <source>
        <dbReference type="EMBL" id="BDI31303.1"/>
    </source>
</evidence>
<dbReference type="Pfam" id="PF04983">
    <property type="entry name" value="RNA_pol_Rpb1_3"/>
    <property type="match status" value="1"/>
</dbReference>
<dbReference type="InterPro" id="IPR045867">
    <property type="entry name" value="DNA-dir_RpoC_beta_prime"/>
</dbReference>
<evidence type="ECO:0000256" key="3">
    <source>
        <dbReference type="ARBA" id="ARBA00022478"/>
    </source>
</evidence>
<keyword evidence="6 11" id="KW-0479">Metal-binding</keyword>
<dbReference type="CDD" id="cd02655">
    <property type="entry name" value="RNAP_beta'_C"/>
    <property type="match status" value="1"/>
</dbReference>
<dbReference type="EC" id="2.7.7.6" evidence="11"/>
<organism evidence="13 14">
    <name type="scientific">Capsulimonas corticalis</name>
    <dbReference type="NCBI Taxonomy" id="2219043"/>
    <lineage>
        <taxon>Bacteria</taxon>
        <taxon>Bacillati</taxon>
        <taxon>Armatimonadota</taxon>
        <taxon>Armatimonadia</taxon>
        <taxon>Capsulimonadales</taxon>
        <taxon>Capsulimonadaceae</taxon>
        <taxon>Capsulimonas</taxon>
    </lineage>
</organism>
<keyword evidence="9 11" id="KW-0804">Transcription</keyword>
<dbReference type="RefSeq" id="WP_119322406.1">
    <property type="nucleotide sequence ID" value="NZ_AP025739.1"/>
</dbReference>
<dbReference type="KEGG" id="ccot:CCAX7_33540"/>
<dbReference type="Gene3D" id="4.10.860.120">
    <property type="entry name" value="RNA polymerase II, clamp domain"/>
    <property type="match status" value="1"/>
</dbReference>
<evidence type="ECO:0000256" key="8">
    <source>
        <dbReference type="ARBA" id="ARBA00022842"/>
    </source>
</evidence>
<dbReference type="Gene3D" id="1.10.132.30">
    <property type="match status" value="1"/>
</dbReference>
<evidence type="ECO:0000256" key="12">
    <source>
        <dbReference type="RuleBase" id="RU004279"/>
    </source>
</evidence>
<comment type="similarity">
    <text evidence="2 11 12">Belongs to the RNA polymerase beta' chain family.</text>
</comment>
<evidence type="ECO:0000256" key="10">
    <source>
        <dbReference type="ARBA" id="ARBA00048552"/>
    </source>
</evidence>
<feature type="binding site" evidence="11">
    <location>
        <position position="580"/>
    </location>
    <ligand>
        <name>Mg(2+)</name>
        <dbReference type="ChEBI" id="CHEBI:18420"/>
    </ligand>
</feature>
<keyword evidence="14" id="KW-1185">Reference proteome</keyword>
<feature type="binding site" evidence="11">
    <location>
        <position position="991"/>
    </location>
    <ligand>
        <name>Zn(2+)</name>
        <dbReference type="ChEBI" id="CHEBI:29105"/>
        <label>2</label>
    </ligand>
</feature>
<evidence type="ECO:0000256" key="1">
    <source>
        <dbReference type="ARBA" id="ARBA00004026"/>
    </source>
</evidence>
<dbReference type="InterPro" id="IPR012754">
    <property type="entry name" value="DNA-dir_RpoC_beta_prime_bact"/>
</dbReference>
<dbReference type="Gene3D" id="1.10.150.390">
    <property type="match status" value="1"/>
</dbReference>
<accession>A0A402CYK4</accession>
<dbReference type="GO" id="GO:0003677">
    <property type="term" value="F:DNA binding"/>
    <property type="evidence" value="ECO:0007669"/>
    <property type="project" value="UniProtKB-UniRule"/>
</dbReference>
<feature type="binding site" evidence="11">
    <location>
        <position position="578"/>
    </location>
    <ligand>
        <name>Mg(2+)</name>
        <dbReference type="ChEBI" id="CHEBI:18420"/>
    </ligand>
</feature>
<feature type="binding site" evidence="11">
    <location>
        <position position="984"/>
    </location>
    <ligand>
        <name>Zn(2+)</name>
        <dbReference type="ChEBI" id="CHEBI:29105"/>
        <label>2</label>
    </ligand>
</feature>
<gene>
    <name evidence="11 13" type="primary">rpoC</name>
    <name evidence="13" type="ORF">CCAX7_33540</name>
</gene>
<reference evidence="13 14" key="1">
    <citation type="journal article" date="2019" name="Int. J. Syst. Evol. Microbiol.">
        <title>Capsulimonas corticalis gen. nov., sp. nov., an aerobic capsulated bacterium, of a novel bacterial order, Capsulimonadales ord. nov., of the class Armatimonadia of the phylum Armatimonadetes.</title>
        <authorList>
            <person name="Li J."/>
            <person name="Kudo C."/>
            <person name="Tonouchi A."/>
        </authorList>
    </citation>
    <scope>NUCLEOTIDE SEQUENCE [LARGE SCALE GENOMIC DNA]</scope>
    <source>
        <strain evidence="13 14">AX-7</strain>
    </source>
</reference>
<dbReference type="GO" id="GO:0000428">
    <property type="term" value="C:DNA-directed RNA polymerase complex"/>
    <property type="evidence" value="ECO:0007669"/>
    <property type="project" value="UniProtKB-KW"/>
</dbReference>
<comment type="cofactor">
    <cofactor evidence="11">
        <name>Mg(2+)</name>
        <dbReference type="ChEBI" id="CHEBI:18420"/>
    </cofactor>
    <text evidence="11">Binds 1 Mg(2+) ion per subunit.</text>
</comment>
<dbReference type="Proteomes" id="UP000287394">
    <property type="component" value="Chromosome"/>
</dbReference>
<feature type="binding site" evidence="11">
    <location>
        <position position="62"/>
    </location>
    <ligand>
        <name>Zn(2+)</name>
        <dbReference type="ChEBI" id="CHEBI:29105"/>
        <label>1</label>
    </ligand>
</feature>
<dbReference type="Gene3D" id="2.40.50.100">
    <property type="match status" value="2"/>
</dbReference>
<dbReference type="NCBIfam" id="TIGR02386">
    <property type="entry name" value="rpoC_TIGR"/>
    <property type="match status" value="1"/>
</dbReference>
<dbReference type="InterPro" id="IPR007081">
    <property type="entry name" value="RNA_pol_Rpb1_5"/>
</dbReference>